<evidence type="ECO:0000256" key="5">
    <source>
        <dbReference type="ARBA" id="ARBA00047899"/>
    </source>
</evidence>
<evidence type="ECO:0000259" key="9">
    <source>
        <dbReference type="Pfam" id="PF14380"/>
    </source>
</evidence>
<comment type="catalytic activity">
    <reaction evidence="6">
        <text>L-seryl-[protein] + ATP = O-phospho-L-seryl-[protein] + ADP + H(+)</text>
        <dbReference type="Rhea" id="RHEA:17989"/>
        <dbReference type="Rhea" id="RHEA-COMP:9863"/>
        <dbReference type="Rhea" id="RHEA-COMP:11604"/>
        <dbReference type="ChEBI" id="CHEBI:15378"/>
        <dbReference type="ChEBI" id="CHEBI:29999"/>
        <dbReference type="ChEBI" id="CHEBI:30616"/>
        <dbReference type="ChEBI" id="CHEBI:83421"/>
        <dbReference type="ChEBI" id="CHEBI:456216"/>
        <dbReference type="EC" id="2.7.11.1"/>
    </reaction>
</comment>
<evidence type="ECO:0000313" key="10">
    <source>
        <dbReference type="EMBL" id="KAH7528717.1"/>
    </source>
</evidence>
<evidence type="ECO:0000256" key="7">
    <source>
        <dbReference type="SAM" id="Phobius"/>
    </source>
</evidence>
<dbReference type="InterPro" id="IPR025287">
    <property type="entry name" value="WAK_GUB"/>
</dbReference>
<protein>
    <recommendedName>
        <fullName evidence="2">non-specific serine/threonine protein kinase</fullName>
        <ecNumber evidence="2">2.7.11.1</ecNumber>
    </recommendedName>
</protein>
<dbReference type="Proteomes" id="UP000813462">
    <property type="component" value="Unassembled WGS sequence"/>
</dbReference>
<accession>A0A978VEC8</accession>
<dbReference type="GO" id="GO:0004674">
    <property type="term" value="F:protein serine/threonine kinase activity"/>
    <property type="evidence" value="ECO:0007669"/>
    <property type="project" value="UniProtKB-EC"/>
</dbReference>
<keyword evidence="7" id="KW-0472">Membrane</keyword>
<keyword evidence="3" id="KW-0732">Signal</keyword>
<evidence type="ECO:0000256" key="4">
    <source>
        <dbReference type="ARBA" id="ARBA00023180"/>
    </source>
</evidence>
<gene>
    <name evidence="10" type="ORF">FEM48_Zijuj05G0101900</name>
</gene>
<dbReference type="EMBL" id="JAEACU010000005">
    <property type="protein sequence ID" value="KAH7528717.1"/>
    <property type="molecule type" value="Genomic_DNA"/>
</dbReference>
<comment type="subcellular location">
    <subcellularLocation>
        <location evidence="1">Membrane</location>
        <topology evidence="1">Single-pass membrane protein</topology>
    </subcellularLocation>
</comment>
<dbReference type="Pfam" id="PF13947">
    <property type="entry name" value="GUB_WAK_bind"/>
    <property type="match status" value="1"/>
</dbReference>
<keyword evidence="4" id="KW-0325">Glycoprotein</keyword>
<feature type="transmembrane region" description="Helical" evidence="7">
    <location>
        <begin position="229"/>
        <end position="251"/>
    </location>
</feature>
<evidence type="ECO:0000259" key="8">
    <source>
        <dbReference type="Pfam" id="PF13947"/>
    </source>
</evidence>
<name>A0A978VEC8_ZIZJJ</name>
<keyword evidence="7" id="KW-0812">Transmembrane</keyword>
<comment type="catalytic activity">
    <reaction evidence="5">
        <text>L-threonyl-[protein] + ATP = O-phospho-L-threonyl-[protein] + ADP + H(+)</text>
        <dbReference type="Rhea" id="RHEA:46608"/>
        <dbReference type="Rhea" id="RHEA-COMP:11060"/>
        <dbReference type="Rhea" id="RHEA-COMP:11605"/>
        <dbReference type="ChEBI" id="CHEBI:15378"/>
        <dbReference type="ChEBI" id="CHEBI:30013"/>
        <dbReference type="ChEBI" id="CHEBI:30616"/>
        <dbReference type="ChEBI" id="CHEBI:61977"/>
        <dbReference type="ChEBI" id="CHEBI:456216"/>
        <dbReference type="EC" id="2.7.11.1"/>
    </reaction>
</comment>
<organism evidence="10 11">
    <name type="scientific">Ziziphus jujuba var. spinosa</name>
    <dbReference type="NCBI Taxonomy" id="714518"/>
    <lineage>
        <taxon>Eukaryota</taxon>
        <taxon>Viridiplantae</taxon>
        <taxon>Streptophyta</taxon>
        <taxon>Embryophyta</taxon>
        <taxon>Tracheophyta</taxon>
        <taxon>Spermatophyta</taxon>
        <taxon>Magnoliopsida</taxon>
        <taxon>eudicotyledons</taxon>
        <taxon>Gunneridae</taxon>
        <taxon>Pentapetalae</taxon>
        <taxon>rosids</taxon>
        <taxon>fabids</taxon>
        <taxon>Rosales</taxon>
        <taxon>Rhamnaceae</taxon>
        <taxon>Paliureae</taxon>
        <taxon>Ziziphus</taxon>
    </lineage>
</organism>
<dbReference type="Pfam" id="PF14380">
    <property type="entry name" value="WAK_assoc"/>
    <property type="match status" value="1"/>
</dbReference>
<keyword evidence="7" id="KW-1133">Transmembrane helix</keyword>
<evidence type="ECO:0000256" key="1">
    <source>
        <dbReference type="ARBA" id="ARBA00004167"/>
    </source>
</evidence>
<comment type="caution">
    <text evidence="10">The sequence shown here is derived from an EMBL/GenBank/DDBJ whole genome shotgun (WGS) entry which is preliminary data.</text>
</comment>
<feature type="domain" description="Wall-associated receptor kinase galacturonan-binding" evidence="8">
    <location>
        <begin position="48"/>
        <end position="114"/>
    </location>
</feature>
<proteinExistence type="predicted"/>
<dbReference type="EC" id="2.7.11.1" evidence="2"/>
<sequence>MDSSSLSSMLLPSILKQLITILFIFSGTLSSISHCSSSSEEEERYTDCGRTYSCGDLKNISYPFWGTDFRPPTCGREGFENECRNNNQSLIQINDQQFRILGINQTGYRMKIARTDLLESDSLCNQNAAVAITLNYTLFDYAPSVPVLWSSNDENPDGIGKEEVVQAVRQGFDVEYSHQLTFMCDECERSGGSCGSNATNDGFLCYCRNNNPHNVVCRPEDSTNWKRKVVIAIGVTVVAIAILLTSVIMCVGGSEKLSMKFFSDMNKSDKDIEGFLLCLVIHRRI</sequence>
<reference evidence="10" key="1">
    <citation type="journal article" date="2021" name="Front. Plant Sci.">
        <title>Chromosome-Scale Genome Assembly for Chinese Sour Jujube and Insights Into Its Genome Evolution and Domestication Signature.</title>
        <authorList>
            <person name="Shen L.-Y."/>
            <person name="Luo H."/>
            <person name="Wang X.-L."/>
            <person name="Wang X.-M."/>
            <person name="Qiu X.-J."/>
            <person name="Liu H."/>
            <person name="Zhou S.-S."/>
            <person name="Jia K.-H."/>
            <person name="Nie S."/>
            <person name="Bao Y.-T."/>
            <person name="Zhang R.-G."/>
            <person name="Yun Q.-Z."/>
            <person name="Chai Y.-H."/>
            <person name="Lu J.-Y."/>
            <person name="Li Y."/>
            <person name="Zhao S.-W."/>
            <person name="Mao J.-F."/>
            <person name="Jia S.-G."/>
            <person name="Mao Y.-M."/>
        </authorList>
    </citation>
    <scope>NUCLEOTIDE SEQUENCE</scope>
    <source>
        <strain evidence="10">AT0</strain>
        <tissue evidence="10">Leaf</tissue>
    </source>
</reference>
<dbReference type="GO" id="GO:0016020">
    <property type="term" value="C:membrane"/>
    <property type="evidence" value="ECO:0007669"/>
    <property type="project" value="UniProtKB-SubCell"/>
</dbReference>
<dbReference type="PANTHER" id="PTHR33138">
    <property type="entry name" value="OS01G0690200 PROTEIN"/>
    <property type="match status" value="1"/>
</dbReference>
<evidence type="ECO:0000256" key="2">
    <source>
        <dbReference type="ARBA" id="ARBA00012513"/>
    </source>
</evidence>
<dbReference type="AlphaFoldDB" id="A0A978VEC8"/>
<dbReference type="PANTHER" id="PTHR33138:SF11">
    <property type="entry name" value="KINASE-LIKE PROTEIN"/>
    <property type="match status" value="1"/>
</dbReference>
<evidence type="ECO:0000256" key="3">
    <source>
        <dbReference type="ARBA" id="ARBA00022729"/>
    </source>
</evidence>
<evidence type="ECO:0000256" key="6">
    <source>
        <dbReference type="ARBA" id="ARBA00048679"/>
    </source>
</evidence>
<dbReference type="InterPro" id="IPR032872">
    <property type="entry name" value="WAK_assoc_C"/>
</dbReference>
<feature type="domain" description="Wall-associated receptor kinase C-terminal" evidence="9">
    <location>
        <begin position="144"/>
        <end position="209"/>
    </location>
</feature>
<dbReference type="GO" id="GO:0030247">
    <property type="term" value="F:polysaccharide binding"/>
    <property type="evidence" value="ECO:0007669"/>
    <property type="project" value="InterPro"/>
</dbReference>
<evidence type="ECO:0000313" key="11">
    <source>
        <dbReference type="Proteomes" id="UP000813462"/>
    </source>
</evidence>